<name>A0ABD3M198_9STRA</name>
<comment type="caution">
    <text evidence="6">The sequence shown here is derived from an EMBL/GenBank/DDBJ whole genome shotgun (WGS) entry which is preliminary data.</text>
</comment>
<dbReference type="SUPFAM" id="SSF53254">
    <property type="entry name" value="Phosphoglycerate mutase-like"/>
    <property type="match status" value="1"/>
</dbReference>
<dbReference type="Proteomes" id="UP001530293">
    <property type="component" value="Unassembled WGS sequence"/>
</dbReference>
<evidence type="ECO:0008006" key="8">
    <source>
        <dbReference type="Google" id="ProtNLM"/>
    </source>
</evidence>
<accession>A0ABD3M198</accession>
<dbReference type="Gene3D" id="3.40.50.1240">
    <property type="entry name" value="Phosphoglycerate mutase-like"/>
    <property type="match status" value="1"/>
</dbReference>
<keyword evidence="2" id="KW-0378">Hydrolase</keyword>
<keyword evidence="7" id="KW-1185">Reference proteome</keyword>
<dbReference type="Pfam" id="PF00328">
    <property type="entry name" value="His_Phos_2"/>
    <property type="match status" value="1"/>
</dbReference>
<organism evidence="6 7">
    <name type="scientific">Discostella pseudostelligera</name>
    <dbReference type="NCBI Taxonomy" id="259834"/>
    <lineage>
        <taxon>Eukaryota</taxon>
        <taxon>Sar</taxon>
        <taxon>Stramenopiles</taxon>
        <taxon>Ochrophyta</taxon>
        <taxon>Bacillariophyta</taxon>
        <taxon>Coscinodiscophyceae</taxon>
        <taxon>Thalassiosirophycidae</taxon>
        <taxon>Stephanodiscales</taxon>
        <taxon>Stephanodiscaceae</taxon>
        <taxon>Discostella</taxon>
    </lineage>
</organism>
<gene>
    <name evidence="6" type="ORF">ACHAWU_000399</name>
</gene>
<feature type="signal peptide" evidence="5">
    <location>
        <begin position="1"/>
        <end position="24"/>
    </location>
</feature>
<dbReference type="InterPro" id="IPR000560">
    <property type="entry name" value="His_Pase_clade-2"/>
</dbReference>
<dbReference type="InterPro" id="IPR033379">
    <property type="entry name" value="Acid_Pase_AS"/>
</dbReference>
<keyword evidence="5" id="KW-0732">Signal</keyword>
<evidence type="ECO:0000256" key="4">
    <source>
        <dbReference type="SAM" id="Phobius"/>
    </source>
</evidence>
<dbReference type="GO" id="GO:0016787">
    <property type="term" value="F:hydrolase activity"/>
    <property type="evidence" value="ECO:0007669"/>
    <property type="project" value="UniProtKB-KW"/>
</dbReference>
<dbReference type="InterPro" id="IPR029033">
    <property type="entry name" value="His_PPase_superfam"/>
</dbReference>
<feature type="region of interest" description="Disordered" evidence="3">
    <location>
        <begin position="25"/>
        <end position="44"/>
    </location>
</feature>
<evidence type="ECO:0000313" key="6">
    <source>
        <dbReference type="EMBL" id="KAL3757758.1"/>
    </source>
</evidence>
<evidence type="ECO:0000256" key="1">
    <source>
        <dbReference type="ARBA" id="ARBA00005375"/>
    </source>
</evidence>
<sequence>MIQSIPPALLLILCILSMIDISDGSSSTTSPTHEGEDKNASSSYTKYQHYPPYCSTPQEMAKRAIPPLNHGTSNDASHTSQLIHVTAIIRHGARTPFMGPPAYQCWNDYWTNENTGIWNCNLKTYISPPAASKDSMVVDGSGMVIEEMPDFLFEKRYDALSIHSPLDENDDGSVHRRTGNHLNGTCQVGQLLHRGYDQEIQNGLHLRQAYFYDGNKTADEHAASDSRMRLWDLTNKDNSSNSKNNNVGDLTKPIYQEPNLRYRADDEQRTLMSGQILLRGLFEQELLAAEKNDETVVIRLHTADYDVDILTPESATCPKTLELYNEAYQSDEYKAWIEKSVEAKTVQAFVKNELGLEEIPPSMLDCLMTTICTDRSLPDSLNDYDGSLGTTPWDEGDRNMGSSINAITRVGKEYTNIFEQITNFVVKNYTFSYKYNNAAFPKLGMGPLWKEIMTNILPIVDPLNHPPSASSPPPKLALFSGHDTTLMPLLATLGDEVWSGTEWAAYASMVIIEIHEILNQDPDFPSGYAFRLIYNGNVLTSKMDGCAEGSELCDSQILVKQVMPFAKYMERDCAASTQSSTVVPDPADDLMTEMEMATHNLLVAPGGVWVVVALVISSMALGSLLMWCLMRYRMRKYDAYKSENVLGDLSLRAFEADDHYYHSEQRPGIDSAIPAGYGATIGDEKKLDEDALI</sequence>
<dbReference type="PROSITE" id="PS00616">
    <property type="entry name" value="HIS_ACID_PHOSPHAT_1"/>
    <property type="match status" value="1"/>
</dbReference>
<dbReference type="PANTHER" id="PTHR11567">
    <property type="entry name" value="ACID PHOSPHATASE-RELATED"/>
    <property type="match status" value="1"/>
</dbReference>
<protein>
    <recommendedName>
        <fullName evidence="8">Acid phosphatase</fullName>
    </recommendedName>
</protein>
<dbReference type="EMBL" id="JALLBG020000254">
    <property type="protein sequence ID" value="KAL3757758.1"/>
    <property type="molecule type" value="Genomic_DNA"/>
</dbReference>
<evidence type="ECO:0000256" key="5">
    <source>
        <dbReference type="SAM" id="SignalP"/>
    </source>
</evidence>
<comment type="similarity">
    <text evidence="1">Belongs to the histidine acid phosphatase family.</text>
</comment>
<keyword evidence="4" id="KW-0472">Membrane</keyword>
<feature type="chain" id="PRO_5044787094" description="Acid phosphatase" evidence="5">
    <location>
        <begin position="25"/>
        <end position="693"/>
    </location>
</feature>
<dbReference type="InterPro" id="IPR050645">
    <property type="entry name" value="Histidine_acid_phosphatase"/>
</dbReference>
<dbReference type="AlphaFoldDB" id="A0ABD3M198"/>
<feature type="transmembrane region" description="Helical" evidence="4">
    <location>
        <begin position="606"/>
        <end position="629"/>
    </location>
</feature>
<dbReference type="PROSITE" id="PS00778">
    <property type="entry name" value="HIS_ACID_PHOSPHAT_2"/>
    <property type="match status" value="1"/>
</dbReference>
<keyword evidence="4" id="KW-1133">Transmembrane helix</keyword>
<evidence type="ECO:0000313" key="7">
    <source>
        <dbReference type="Proteomes" id="UP001530293"/>
    </source>
</evidence>
<evidence type="ECO:0000256" key="3">
    <source>
        <dbReference type="SAM" id="MobiDB-lite"/>
    </source>
</evidence>
<keyword evidence="4" id="KW-0812">Transmembrane</keyword>
<proteinExistence type="inferred from homology"/>
<reference evidence="6 7" key="1">
    <citation type="submission" date="2024-10" db="EMBL/GenBank/DDBJ databases">
        <title>Updated reference genomes for cyclostephanoid diatoms.</title>
        <authorList>
            <person name="Roberts W.R."/>
            <person name="Alverson A.J."/>
        </authorList>
    </citation>
    <scope>NUCLEOTIDE SEQUENCE [LARGE SCALE GENOMIC DNA]</scope>
    <source>
        <strain evidence="6 7">AJA232-27</strain>
    </source>
</reference>
<dbReference type="PANTHER" id="PTHR11567:SF110">
    <property type="entry name" value="2-PHOSPHOXYLOSE PHOSPHATASE 1"/>
    <property type="match status" value="1"/>
</dbReference>
<evidence type="ECO:0000256" key="2">
    <source>
        <dbReference type="ARBA" id="ARBA00022801"/>
    </source>
</evidence>